<dbReference type="AlphaFoldDB" id="A0A9W7ZNB1"/>
<keyword evidence="3" id="KW-1185">Reference proteome</keyword>
<organism evidence="2 3">
    <name type="scientific">Mycoemilia scoparia</name>
    <dbReference type="NCBI Taxonomy" id="417184"/>
    <lineage>
        <taxon>Eukaryota</taxon>
        <taxon>Fungi</taxon>
        <taxon>Fungi incertae sedis</taxon>
        <taxon>Zoopagomycota</taxon>
        <taxon>Kickxellomycotina</taxon>
        <taxon>Kickxellomycetes</taxon>
        <taxon>Kickxellales</taxon>
        <taxon>Kickxellaceae</taxon>
        <taxon>Mycoemilia</taxon>
    </lineage>
</organism>
<feature type="compositionally biased region" description="Basic and acidic residues" evidence="1">
    <location>
        <begin position="1"/>
        <end position="18"/>
    </location>
</feature>
<accession>A0A9W7ZNB1</accession>
<proteinExistence type="predicted"/>
<name>A0A9W7ZNB1_9FUNG</name>
<reference evidence="2" key="1">
    <citation type="submission" date="2022-07" db="EMBL/GenBank/DDBJ databases">
        <title>Phylogenomic reconstructions and comparative analyses of Kickxellomycotina fungi.</title>
        <authorList>
            <person name="Reynolds N.K."/>
            <person name="Stajich J.E."/>
            <person name="Barry K."/>
            <person name="Grigoriev I.V."/>
            <person name="Crous P."/>
            <person name="Smith M.E."/>
        </authorList>
    </citation>
    <scope>NUCLEOTIDE SEQUENCE</scope>
    <source>
        <strain evidence="2">NBRC 100468</strain>
    </source>
</reference>
<dbReference type="Proteomes" id="UP001150538">
    <property type="component" value="Unassembled WGS sequence"/>
</dbReference>
<evidence type="ECO:0000313" key="2">
    <source>
        <dbReference type="EMBL" id="KAJ1909250.1"/>
    </source>
</evidence>
<dbReference type="EMBL" id="JANBPU010000789">
    <property type="protein sequence ID" value="KAJ1909250.1"/>
    <property type="molecule type" value="Genomic_DNA"/>
</dbReference>
<evidence type="ECO:0000313" key="3">
    <source>
        <dbReference type="Proteomes" id="UP001150538"/>
    </source>
</evidence>
<feature type="compositionally biased region" description="Acidic residues" evidence="1">
    <location>
        <begin position="42"/>
        <end position="53"/>
    </location>
</feature>
<feature type="region of interest" description="Disordered" evidence="1">
    <location>
        <begin position="1"/>
        <end position="83"/>
    </location>
</feature>
<gene>
    <name evidence="2" type="ORF">H4219_006431</name>
</gene>
<feature type="non-terminal residue" evidence="2">
    <location>
        <position position="95"/>
    </location>
</feature>
<sequence length="95" mass="10560">MDELGLRENASNDERSQSDMDIALDDDQSYLDEPSILPADNSDVDEDFPDIESESNGRYGTSDEEDPSSDILNAEPNDHDVQDINFQVEPVPDIA</sequence>
<protein>
    <submittedName>
        <fullName evidence="2">Uncharacterized protein</fullName>
    </submittedName>
</protein>
<comment type="caution">
    <text evidence="2">The sequence shown here is derived from an EMBL/GenBank/DDBJ whole genome shotgun (WGS) entry which is preliminary data.</text>
</comment>
<evidence type="ECO:0000256" key="1">
    <source>
        <dbReference type="SAM" id="MobiDB-lite"/>
    </source>
</evidence>